<dbReference type="InterPro" id="IPR023576">
    <property type="entry name" value="UbiE/COQ5_MeTrFase_CS"/>
</dbReference>
<dbReference type="AlphaFoldDB" id="A0A3R7LWX4"/>
<evidence type="ECO:0000313" key="6">
    <source>
        <dbReference type="Proteomes" id="UP000283509"/>
    </source>
</evidence>
<evidence type="ECO:0000256" key="4">
    <source>
        <dbReference type="ARBA" id="ARBA00046387"/>
    </source>
</evidence>
<dbReference type="InterPro" id="IPR004033">
    <property type="entry name" value="UbiE/COQ5_MeTrFase"/>
</dbReference>
<dbReference type="EMBL" id="QCYY01002902">
    <property type="protein sequence ID" value="ROT66692.1"/>
    <property type="molecule type" value="Genomic_DNA"/>
</dbReference>
<proteinExistence type="predicted"/>
<dbReference type="GO" id="GO:0008425">
    <property type="term" value="F:2-methoxy-6-polyprenyl-1,4-benzoquinol methyltransferase activity"/>
    <property type="evidence" value="ECO:0007669"/>
    <property type="project" value="TreeGrafter"/>
</dbReference>
<protein>
    <submittedName>
        <fullName evidence="5">Putative 2-methoxy-6-polyprenyl-1,4-benzoquinol methylase, mitochondrial</fullName>
    </submittedName>
</protein>
<dbReference type="Proteomes" id="UP000283509">
    <property type="component" value="Unassembled WGS sequence"/>
</dbReference>
<keyword evidence="6" id="KW-1185">Reference proteome</keyword>
<dbReference type="PROSITE" id="PS51608">
    <property type="entry name" value="SAM_MT_UBIE"/>
    <property type="match status" value="1"/>
</dbReference>
<dbReference type="Gene3D" id="3.40.50.150">
    <property type="entry name" value="Vaccinia Virus protein VP39"/>
    <property type="match status" value="1"/>
</dbReference>
<dbReference type="PANTHER" id="PTHR43591:SF24">
    <property type="entry name" value="2-METHOXY-6-POLYPRENYL-1,4-BENZOQUINOL METHYLASE, MITOCHONDRIAL"/>
    <property type="match status" value="1"/>
</dbReference>
<dbReference type="Pfam" id="PF01209">
    <property type="entry name" value="Ubie_methyltran"/>
    <property type="match status" value="1"/>
</dbReference>
<dbReference type="CDD" id="cd02440">
    <property type="entry name" value="AdoMet_MTases"/>
    <property type="match status" value="1"/>
</dbReference>
<dbReference type="PANTHER" id="PTHR43591">
    <property type="entry name" value="METHYLTRANSFERASE"/>
    <property type="match status" value="1"/>
</dbReference>
<keyword evidence="3" id="KW-0949">S-adenosyl-L-methionine</keyword>
<name>A0A3R7LWX4_PENVA</name>
<organism evidence="5 6">
    <name type="scientific">Penaeus vannamei</name>
    <name type="common">Whiteleg shrimp</name>
    <name type="synonym">Litopenaeus vannamei</name>
    <dbReference type="NCBI Taxonomy" id="6689"/>
    <lineage>
        <taxon>Eukaryota</taxon>
        <taxon>Metazoa</taxon>
        <taxon>Ecdysozoa</taxon>
        <taxon>Arthropoda</taxon>
        <taxon>Crustacea</taxon>
        <taxon>Multicrustacea</taxon>
        <taxon>Malacostraca</taxon>
        <taxon>Eumalacostraca</taxon>
        <taxon>Eucarida</taxon>
        <taxon>Decapoda</taxon>
        <taxon>Dendrobranchiata</taxon>
        <taxon>Penaeoidea</taxon>
        <taxon>Penaeidae</taxon>
        <taxon>Penaeus</taxon>
    </lineage>
</organism>
<evidence type="ECO:0000313" key="5">
    <source>
        <dbReference type="EMBL" id="ROT66692.1"/>
    </source>
</evidence>
<dbReference type="GO" id="GO:0032259">
    <property type="term" value="P:methylation"/>
    <property type="evidence" value="ECO:0007669"/>
    <property type="project" value="UniProtKB-KW"/>
</dbReference>
<accession>A0A3R7LWX4</accession>
<comment type="subunit">
    <text evidence="4">Component of a multi-subunit COQ enzyme complex, composed of at least COQ3, COQ4, COQ5, COQ6, COQ7 and COQ9. Interacts with PYURF; the interaction is direct, stabilizes COQ5 protein and associates PYURF with COQ enzyme complex.</text>
</comment>
<reference evidence="5 6" key="1">
    <citation type="submission" date="2018-04" db="EMBL/GenBank/DDBJ databases">
        <authorList>
            <person name="Zhang X."/>
            <person name="Yuan J."/>
            <person name="Li F."/>
            <person name="Xiang J."/>
        </authorList>
    </citation>
    <scope>NUCLEOTIDE SEQUENCE [LARGE SCALE GENOMIC DNA]</scope>
    <source>
        <tissue evidence="5">Muscle</tissue>
    </source>
</reference>
<evidence type="ECO:0000256" key="1">
    <source>
        <dbReference type="ARBA" id="ARBA00022603"/>
    </source>
</evidence>
<dbReference type="InterPro" id="IPR029063">
    <property type="entry name" value="SAM-dependent_MTases_sf"/>
</dbReference>
<reference evidence="5 6" key="2">
    <citation type="submission" date="2019-01" db="EMBL/GenBank/DDBJ databases">
        <title>The decoding of complex shrimp genome reveals the adaptation for benthos swimmer, frequently molting mechanism and breeding impact on genome.</title>
        <authorList>
            <person name="Sun Y."/>
            <person name="Gao Y."/>
            <person name="Yu Y."/>
        </authorList>
    </citation>
    <scope>NUCLEOTIDE SEQUENCE [LARGE SCALE GENOMIC DNA]</scope>
    <source>
        <tissue evidence="5">Muscle</tissue>
    </source>
</reference>
<gene>
    <name evidence="5" type="ORF">C7M84_015272</name>
</gene>
<evidence type="ECO:0000256" key="2">
    <source>
        <dbReference type="ARBA" id="ARBA00022679"/>
    </source>
</evidence>
<evidence type="ECO:0000256" key="3">
    <source>
        <dbReference type="ARBA" id="ARBA00022691"/>
    </source>
</evidence>
<keyword evidence="1 5" id="KW-0489">Methyltransferase</keyword>
<dbReference type="SUPFAM" id="SSF53335">
    <property type="entry name" value="S-adenosyl-L-methionine-dependent methyltransferases"/>
    <property type="match status" value="1"/>
</dbReference>
<sequence length="205" mass="23141">MSPTGDIAFRFIKHIEQANRGRTVVPSEVSESDPGEKDSLRLPYEVVVCDISQGMLDVGQKRAAALGYSGLSWICGDAQKLPFPDDHFDCYTIAFGIRNVVDLEKALNEAYRVLKPGGRFVCLEFSEVTNPAVRWMYDRYSFGVIPVMGQVVAGDWKSYQYLVESIRKFPDQETFKEMIEDAGFRRVTYENLTFGVTAIHSGFKI</sequence>
<dbReference type="OrthoDB" id="6329284at2759"/>
<keyword evidence="2" id="KW-0808">Transferase</keyword>
<dbReference type="NCBIfam" id="TIGR01934">
    <property type="entry name" value="MenG_MenH_UbiE"/>
    <property type="match status" value="1"/>
</dbReference>
<comment type="caution">
    <text evidence="5">The sequence shown here is derived from an EMBL/GenBank/DDBJ whole genome shotgun (WGS) entry which is preliminary data.</text>
</comment>
<dbReference type="STRING" id="6689.A0A3R7LWX4"/>
<dbReference type="PROSITE" id="PS01184">
    <property type="entry name" value="UBIE_2"/>
    <property type="match status" value="1"/>
</dbReference>